<feature type="compositionally biased region" description="Basic and acidic residues" evidence="3">
    <location>
        <begin position="100"/>
        <end position="111"/>
    </location>
</feature>
<feature type="compositionally biased region" description="Gly residues" evidence="3">
    <location>
        <begin position="135"/>
        <end position="145"/>
    </location>
</feature>
<dbReference type="EMBL" id="QPJC01000008">
    <property type="protein sequence ID" value="RCW42792.1"/>
    <property type="molecule type" value="Genomic_DNA"/>
</dbReference>
<dbReference type="InterPro" id="IPR041916">
    <property type="entry name" value="Anti_sigma_zinc_sf"/>
</dbReference>
<evidence type="ECO:0000256" key="2">
    <source>
        <dbReference type="ARBA" id="ARBA00023163"/>
    </source>
</evidence>
<feature type="region of interest" description="Disordered" evidence="3">
    <location>
        <begin position="188"/>
        <end position="258"/>
    </location>
</feature>
<accession>A0A368VPJ4</accession>
<keyword evidence="2" id="KW-0804">Transcription</keyword>
<dbReference type="Gene3D" id="1.10.10.1320">
    <property type="entry name" value="Anti-sigma factor, zinc-finger domain"/>
    <property type="match status" value="1"/>
</dbReference>
<dbReference type="AlphaFoldDB" id="A0A368VPJ4"/>
<feature type="compositionally biased region" description="Low complexity" evidence="3">
    <location>
        <begin position="124"/>
        <end position="134"/>
    </location>
</feature>
<dbReference type="InterPro" id="IPR027383">
    <property type="entry name" value="Znf_put"/>
</dbReference>
<gene>
    <name evidence="5" type="ORF">DFQ14_10848</name>
</gene>
<dbReference type="RefSeq" id="WP_114453604.1">
    <property type="nucleotide sequence ID" value="NZ_QPJC01000008.1"/>
</dbReference>
<dbReference type="Pfam" id="PF13490">
    <property type="entry name" value="zf-HC2"/>
    <property type="match status" value="1"/>
</dbReference>
<protein>
    <submittedName>
        <fullName evidence="5">Putative zinc finger protein</fullName>
    </submittedName>
</protein>
<evidence type="ECO:0000256" key="1">
    <source>
        <dbReference type="ARBA" id="ARBA00023015"/>
    </source>
</evidence>
<proteinExistence type="predicted"/>
<dbReference type="Proteomes" id="UP000253495">
    <property type="component" value="Unassembled WGS sequence"/>
</dbReference>
<dbReference type="OrthoDB" id="4775043at2"/>
<feature type="domain" description="Putative zinc-finger" evidence="4">
    <location>
        <begin position="15"/>
        <end position="46"/>
    </location>
</feature>
<organism evidence="5 6">
    <name type="scientific">Halopolyspora algeriensis</name>
    <dbReference type="NCBI Taxonomy" id="1500506"/>
    <lineage>
        <taxon>Bacteria</taxon>
        <taxon>Bacillati</taxon>
        <taxon>Actinomycetota</taxon>
        <taxon>Actinomycetes</taxon>
        <taxon>Actinomycetes incertae sedis</taxon>
        <taxon>Halopolyspora</taxon>
    </lineage>
</organism>
<feature type="region of interest" description="Disordered" evidence="3">
    <location>
        <begin position="79"/>
        <end position="166"/>
    </location>
</feature>
<comment type="caution">
    <text evidence="5">The sequence shown here is derived from an EMBL/GenBank/DDBJ whole genome shotgun (WGS) entry which is preliminary data.</text>
</comment>
<keyword evidence="1" id="KW-0805">Transcription regulation</keyword>
<sequence>MSALRRWGLSEQHLALDALVAFVDGELTPNAYDRAAAHIAGCATCRADAAAQRQARSAIRAADTPSMSPQFLRTLQSIPSETELPEQPDELALTEGGRLVTRDSRGAERTDAAQNSGPADPARGSSTRLGSGRSPLGGGTPIGGDGGDRVSEHPPQAKGHGRRTKQGASVVFSGLVLGALTFMNVPAEDSHGTMTTVPRPFPRGDTPHDDAVVPVSTQAVTPSGPSATSPPPTGAVHVSAGPDVEPSSASAPVPPPAP</sequence>
<evidence type="ECO:0000259" key="4">
    <source>
        <dbReference type="Pfam" id="PF13490"/>
    </source>
</evidence>
<name>A0A368VPJ4_9ACTN</name>
<evidence type="ECO:0000256" key="3">
    <source>
        <dbReference type="SAM" id="MobiDB-lite"/>
    </source>
</evidence>
<keyword evidence="6" id="KW-1185">Reference proteome</keyword>
<evidence type="ECO:0000313" key="6">
    <source>
        <dbReference type="Proteomes" id="UP000253495"/>
    </source>
</evidence>
<evidence type="ECO:0000313" key="5">
    <source>
        <dbReference type="EMBL" id="RCW42792.1"/>
    </source>
</evidence>
<reference evidence="5 6" key="1">
    <citation type="submission" date="2018-07" db="EMBL/GenBank/DDBJ databases">
        <title>Genomic Encyclopedia of Type Strains, Phase III (KMG-III): the genomes of soil and plant-associated and newly described type strains.</title>
        <authorList>
            <person name="Whitman W."/>
        </authorList>
    </citation>
    <scope>NUCLEOTIDE SEQUENCE [LARGE SCALE GENOMIC DNA]</scope>
    <source>
        <strain evidence="5 6">CECT 8575</strain>
    </source>
</reference>